<dbReference type="Proteomes" id="UP001201262">
    <property type="component" value="Unassembled WGS sequence"/>
</dbReference>
<comment type="cofactor">
    <cofactor evidence="1">
        <name>Zn(2+)</name>
        <dbReference type="ChEBI" id="CHEBI:29105"/>
    </cofactor>
</comment>
<accession>A0AAD4KTT5</accession>
<dbReference type="PANTHER" id="PTHR43350">
    <property type="entry name" value="NAD-DEPENDENT ALCOHOL DEHYDROGENASE"/>
    <property type="match status" value="1"/>
</dbReference>
<dbReference type="EMBL" id="JAJTJA010000007">
    <property type="protein sequence ID" value="KAH8696735.1"/>
    <property type="molecule type" value="Genomic_DNA"/>
</dbReference>
<evidence type="ECO:0000313" key="8">
    <source>
        <dbReference type="EMBL" id="KAH8696735.1"/>
    </source>
</evidence>
<dbReference type="Gene3D" id="3.90.180.10">
    <property type="entry name" value="Medium-chain alcohol dehydrogenases, catalytic domain"/>
    <property type="match status" value="1"/>
</dbReference>
<feature type="domain" description="Alcohol dehydrogenase-like C-terminal" evidence="6">
    <location>
        <begin position="200"/>
        <end position="336"/>
    </location>
</feature>
<gene>
    <name evidence="8" type="ORF">BGW36DRAFT_381543</name>
</gene>
<dbReference type="RefSeq" id="XP_046071671.1">
    <property type="nucleotide sequence ID" value="XM_046216440.1"/>
</dbReference>
<dbReference type="GO" id="GO:0046872">
    <property type="term" value="F:metal ion binding"/>
    <property type="evidence" value="ECO:0007669"/>
    <property type="project" value="UniProtKB-KW"/>
</dbReference>
<dbReference type="SUPFAM" id="SSF50129">
    <property type="entry name" value="GroES-like"/>
    <property type="match status" value="1"/>
</dbReference>
<keyword evidence="3" id="KW-0479">Metal-binding</keyword>
<reference evidence="8" key="1">
    <citation type="submission" date="2021-12" db="EMBL/GenBank/DDBJ databases">
        <title>Convergent genome expansion in fungi linked to evolution of root-endophyte symbiosis.</title>
        <authorList>
            <consortium name="DOE Joint Genome Institute"/>
            <person name="Ke Y.-H."/>
            <person name="Bonito G."/>
            <person name="Liao H.-L."/>
            <person name="Looney B."/>
            <person name="Rojas-Flechas A."/>
            <person name="Nash J."/>
            <person name="Hameed K."/>
            <person name="Schadt C."/>
            <person name="Martin F."/>
            <person name="Crous P.W."/>
            <person name="Miettinen O."/>
            <person name="Magnuson J.K."/>
            <person name="Labbe J."/>
            <person name="Jacobson D."/>
            <person name="Doktycz M.J."/>
            <person name="Veneault-Fourrey C."/>
            <person name="Kuo A."/>
            <person name="Mondo S."/>
            <person name="Calhoun S."/>
            <person name="Riley R."/>
            <person name="Ohm R."/>
            <person name="LaButti K."/>
            <person name="Andreopoulos B."/>
            <person name="Pangilinan J."/>
            <person name="Nolan M."/>
            <person name="Tritt A."/>
            <person name="Clum A."/>
            <person name="Lipzen A."/>
            <person name="Daum C."/>
            <person name="Barry K."/>
            <person name="Grigoriev I.V."/>
            <person name="Vilgalys R."/>
        </authorList>
    </citation>
    <scope>NUCLEOTIDE SEQUENCE</scope>
    <source>
        <strain evidence="8">PMI_201</strain>
    </source>
</reference>
<sequence>MATGTPKTQRALIQEVYAQPPVVKKIDIPTATPGSAVVRIIASGIISYMKDVYDGTRQYPYPTPMIPGTSAIGRIAALGADATTLNIGDLVFVDCVIRGRDDPGSIFILGLHEGHTDGSRRLMHGEWRHGTFAEYAKIPIENCDRLDEKVLLGSIADGGLNYLPRQLTEIGHMLVPYGGLRDINLQPGQTVIVAPATGGFGGAAVQVALAMGARVIAMGRDASKLKEVSNKMAPLSHRGMLETLPISGIVESDVKALQKFQPIDAFFDISPGAAINSSHFKAAILSLRHEGRVSLMGGYKDDIPIPHSKIMHANIRLQGTWMCTRDDIKQLIKLIERGVLRLDNSQTKEFTLESWEEAFAFAKTSNIPAVFIP</sequence>
<dbReference type="Pfam" id="PF08240">
    <property type="entry name" value="ADH_N"/>
    <property type="match status" value="1"/>
</dbReference>
<dbReference type="PANTHER" id="PTHR43350:SF17">
    <property type="entry name" value="NAD-DEPENDENT ALCOHOL DEHYDROGENASE"/>
    <property type="match status" value="1"/>
</dbReference>
<evidence type="ECO:0000256" key="5">
    <source>
        <dbReference type="ARBA" id="ARBA00023002"/>
    </source>
</evidence>
<dbReference type="SUPFAM" id="SSF51735">
    <property type="entry name" value="NAD(P)-binding Rossmann-fold domains"/>
    <property type="match status" value="1"/>
</dbReference>
<evidence type="ECO:0000313" key="9">
    <source>
        <dbReference type="Proteomes" id="UP001201262"/>
    </source>
</evidence>
<comment type="similarity">
    <text evidence="2">Belongs to the zinc-containing alcohol dehydrogenase family.</text>
</comment>
<dbReference type="InterPro" id="IPR013149">
    <property type="entry name" value="ADH-like_C"/>
</dbReference>
<organism evidence="8 9">
    <name type="scientific">Talaromyces proteolyticus</name>
    <dbReference type="NCBI Taxonomy" id="1131652"/>
    <lineage>
        <taxon>Eukaryota</taxon>
        <taxon>Fungi</taxon>
        <taxon>Dikarya</taxon>
        <taxon>Ascomycota</taxon>
        <taxon>Pezizomycotina</taxon>
        <taxon>Eurotiomycetes</taxon>
        <taxon>Eurotiomycetidae</taxon>
        <taxon>Eurotiales</taxon>
        <taxon>Trichocomaceae</taxon>
        <taxon>Talaromyces</taxon>
        <taxon>Talaromyces sect. Bacilispori</taxon>
    </lineage>
</organism>
<protein>
    <submittedName>
        <fullName evidence="8">Alcohol dehydrogenase</fullName>
    </submittedName>
</protein>
<feature type="domain" description="Alcohol dehydrogenase-like N-terminal" evidence="7">
    <location>
        <begin position="33"/>
        <end position="143"/>
    </location>
</feature>
<evidence type="ECO:0000259" key="6">
    <source>
        <dbReference type="Pfam" id="PF00107"/>
    </source>
</evidence>
<dbReference type="InterPro" id="IPR036291">
    <property type="entry name" value="NAD(P)-bd_dom_sf"/>
</dbReference>
<dbReference type="Pfam" id="PF00107">
    <property type="entry name" value="ADH_zinc_N"/>
    <property type="match status" value="1"/>
</dbReference>
<dbReference type="InterPro" id="IPR011032">
    <property type="entry name" value="GroES-like_sf"/>
</dbReference>
<dbReference type="CDD" id="cd05188">
    <property type="entry name" value="MDR"/>
    <property type="match status" value="1"/>
</dbReference>
<evidence type="ECO:0000256" key="1">
    <source>
        <dbReference type="ARBA" id="ARBA00001947"/>
    </source>
</evidence>
<comment type="caution">
    <text evidence="8">The sequence shown here is derived from an EMBL/GenBank/DDBJ whole genome shotgun (WGS) entry which is preliminary data.</text>
</comment>
<evidence type="ECO:0000256" key="4">
    <source>
        <dbReference type="ARBA" id="ARBA00022833"/>
    </source>
</evidence>
<proteinExistence type="inferred from homology"/>
<dbReference type="GeneID" id="70246727"/>
<evidence type="ECO:0000256" key="3">
    <source>
        <dbReference type="ARBA" id="ARBA00022723"/>
    </source>
</evidence>
<dbReference type="InterPro" id="IPR013154">
    <property type="entry name" value="ADH-like_N"/>
</dbReference>
<evidence type="ECO:0000256" key="2">
    <source>
        <dbReference type="ARBA" id="ARBA00008072"/>
    </source>
</evidence>
<dbReference type="Gene3D" id="3.40.50.720">
    <property type="entry name" value="NAD(P)-binding Rossmann-like Domain"/>
    <property type="match status" value="1"/>
</dbReference>
<evidence type="ECO:0000259" key="7">
    <source>
        <dbReference type="Pfam" id="PF08240"/>
    </source>
</evidence>
<keyword evidence="5" id="KW-0560">Oxidoreductase</keyword>
<dbReference type="GO" id="GO:0016491">
    <property type="term" value="F:oxidoreductase activity"/>
    <property type="evidence" value="ECO:0007669"/>
    <property type="project" value="UniProtKB-KW"/>
</dbReference>
<keyword evidence="9" id="KW-1185">Reference proteome</keyword>
<keyword evidence="4" id="KW-0862">Zinc</keyword>
<dbReference type="AlphaFoldDB" id="A0AAD4KTT5"/>
<name>A0AAD4KTT5_9EURO</name>